<gene>
    <name evidence="2" type="ORF">FH965_34370</name>
</gene>
<name>A0A516RH83_STRST</name>
<protein>
    <recommendedName>
        <fullName evidence="4">Peptidase inhibitor family I36 protein</fullName>
    </recommendedName>
</protein>
<dbReference type="AlphaFoldDB" id="A0A516RH83"/>
<accession>A0A516RH83</accession>
<evidence type="ECO:0008006" key="4">
    <source>
        <dbReference type="Google" id="ProtNLM"/>
    </source>
</evidence>
<sequence>MRTSHALTGLALGAALALGGTAVSAQAATGSASRGAALAVSDPGTTYQSGGWCHYSNWGGSFYCNSQLKHKLPNGQWQVFVIGTNRQAYTKWGSGSGTSGWTSLGGTCTQPGNHSIDMAWANGWNFAITCKGTDGRAWYKERFNGGNTGGAPGHWSNWRLNKY</sequence>
<proteinExistence type="predicted"/>
<reference evidence="2 3" key="1">
    <citation type="journal article" date="2019" name="J. Ind. Microbiol. Biotechnol.">
        <title>The complete genomic sequence of Streptomyces spectabilis NRRL-2792 and identification of secondary metabolite biosynthetic gene clusters.</title>
        <authorList>
            <person name="Sinha A."/>
            <person name="Phillips-Salemka S."/>
            <person name="Niraula T.A."/>
            <person name="Short K.A."/>
            <person name="Niraula N.P."/>
        </authorList>
    </citation>
    <scope>NUCLEOTIDE SEQUENCE [LARGE SCALE GENOMIC DNA]</scope>
    <source>
        <strain evidence="2 3">NRRL 2792</strain>
    </source>
</reference>
<keyword evidence="1" id="KW-0732">Signal</keyword>
<dbReference type="Proteomes" id="UP000316806">
    <property type="component" value="Chromosome"/>
</dbReference>
<dbReference type="EMBL" id="CP040916">
    <property type="protein sequence ID" value="QDQ15007.1"/>
    <property type="molecule type" value="Genomic_DNA"/>
</dbReference>
<feature type="signal peptide" evidence="1">
    <location>
        <begin position="1"/>
        <end position="27"/>
    </location>
</feature>
<dbReference type="RefSeq" id="WP_144322211.1">
    <property type="nucleotide sequence ID" value="NZ_CP040916.1"/>
</dbReference>
<feature type="chain" id="PRO_5021918119" description="Peptidase inhibitor family I36 protein" evidence="1">
    <location>
        <begin position="28"/>
        <end position="163"/>
    </location>
</feature>
<organism evidence="2 3">
    <name type="scientific">Streptomyces spectabilis</name>
    <dbReference type="NCBI Taxonomy" id="68270"/>
    <lineage>
        <taxon>Bacteria</taxon>
        <taxon>Bacillati</taxon>
        <taxon>Actinomycetota</taxon>
        <taxon>Actinomycetes</taxon>
        <taxon>Kitasatosporales</taxon>
        <taxon>Streptomycetaceae</taxon>
        <taxon>Streptomyces</taxon>
    </lineage>
</organism>
<evidence type="ECO:0000313" key="2">
    <source>
        <dbReference type="EMBL" id="QDQ15007.1"/>
    </source>
</evidence>
<evidence type="ECO:0000313" key="3">
    <source>
        <dbReference type="Proteomes" id="UP000316806"/>
    </source>
</evidence>
<evidence type="ECO:0000256" key="1">
    <source>
        <dbReference type="SAM" id="SignalP"/>
    </source>
</evidence>